<feature type="region of interest" description="Disordered" evidence="2">
    <location>
        <begin position="98"/>
        <end position="122"/>
    </location>
</feature>
<feature type="coiled-coil region" evidence="1">
    <location>
        <begin position="164"/>
        <end position="195"/>
    </location>
</feature>
<protein>
    <submittedName>
        <fullName evidence="3">BgTH12-07378</fullName>
    </submittedName>
</protein>
<dbReference type="InterPro" id="IPR037470">
    <property type="entry name" value="IVY1"/>
</dbReference>
<evidence type="ECO:0000256" key="1">
    <source>
        <dbReference type="SAM" id="Coils"/>
    </source>
</evidence>
<accession>A0A9W4GIB0</accession>
<gene>
    <name evidence="3" type="ORF">BGTH12_LOCUS7810</name>
</gene>
<evidence type="ECO:0000313" key="3">
    <source>
        <dbReference type="EMBL" id="CAD6506452.1"/>
    </source>
</evidence>
<dbReference type="PANTHER" id="PTHR38407">
    <property type="entry name" value="PROTEIN IVY1"/>
    <property type="match status" value="1"/>
</dbReference>
<evidence type="ECO:0000256" key="2">
    <source>
        <dbReference type="SAM" id="MobiDB-lite"/>
    </source>
</evidence>
<dbReference type="GO" id="GO:0042144">
    <property type="term" value="P:vacuole fusion, non-autophagic"/>
    <property type="evidence" value="ECO:0007669"/>
    <property type="project" value="InterPro"/>
</dbReference>
<dbReference type="PANTHER" id="PTHR38407:SF1">
    <property type="entry name" value="PROTEIN IVY1"/>
    <property type="match status" value="1"/>
</dbReference>
<evidence type="ECO:0000313" key="4">
    <source>
        <dbReference type="Proteomes" id="UP000683417"/>
    </source>
</evidence>
<organism evidence="3 4">
    <name type="scientific">Blumeria graminis f. sp. triticale</name>
    <dbReference type="NCBI Taxonomy" id="1689686"/>
    <lineage>
        <taxon>Eukaryota</taxon>
        <taxon>Fungi</taxon>
        <taxon>Dikarya</taxon>
        <taxon>Ascomycota</taxon>
        <taxon>Pezizomycotina</taxon>
        <taxon>Leotiomycetes</taxon>
        <taxon>Erysiphales</taxon>
        <taxon>Erysiphaceae</taxon>
        <taxon>Blumeria</taxon>
    </lineage>
</organism>
<keyword evidence="1" id="KW-0175">Coiled coil</keyword>
<comment type="caution">
    <text evidence="3">The sequence shown here is derived from an EMBL/GenBank/DDBJ whole genome shotgun (WGS) entry which is preliminary data.</text>
</comment>
<name>A0A9W4GIB0_BLUGR</name>
<dbReference type="GO" id="GO:0000329">
    <property type="term" value="C:fungal-type vacuole membrane"/>
    <property type="evidence" value="ECO:0007669"/>
    <property type="project" value="InterPro"/>
</dbReference>
<sequence length="460" mass="51334">MTESHDPLSPSLLLPIPGSPSYSYASTDLPSSYNLPPPPQACQYPMLKMSDLEASQNAYNVLLQSAKTYRISLAELGLSASTFGSALEACARLKEARNEAPEESSQENLARGWHTETTNSGRRRTCTADSLLAASGLHQLIANHQQILSEIIYKNFEIPLLHEFDQWQRRMEEEEIEYQREVKAMTKEIRDMEKEGLKLHKTRRREVGHIRQHLVALTQKIDILTGLSGGHGRAMVRDCQDMSRAIVECSAGIVRAEVDIFNTLARKSWHGCGLDELLNNGRDLFADEDGMTRANQGDQISSTSPLFASVFPTNENFEQNQEPQPPKSNHLNCRYQSLAGTSGEEDDKSIFSENDKNLGILNRPRIANFLLPILGGMECTKDATAGCKEKTMALKVQNHEVQENDNKVLDEEGTTSKLEPAQTQKVENCNIIESYYTDGDIIASPWREGNGGDDESKVFD</sequence>
<proteinExistence type="predicted"/>
<dbReference type="EMBL" id="CAJHIT010000010">
    <property type="protein sequence ID" value="CAD6506452.1"/>
    <property type="molecule type" value="Genomic_DNA"/>
</dbReference>
<reference evidence="3" key="1">
    <citation type="submission" date="2020-10" db="EMBL/GenBank/DDBJ databases">
        <authorList>
            <person name="Muller C M."/>
        </authorList>
    </citation>
    <scope>NUCLEOTIDE SEQUENCE</scope>
    <source>
        <strain evidence="3">THUN-12</strain>
    </source>
</reference>
<dbReference type="AlphaFoldDB" id="A0A9W4GIB0"/>
<dbReference type="Proteomes" id="UP000683417">
    <property type="component" value="Unassembled WGS sequence"/>
</dbReference>
<dbReference type="GO" id="GO:0005543">
    <property type="term" value="F:phospholipid binding"/>
    <property type="evidence" value="ECO:0007669"/>
    <property type="project" value="InterPro"/>
</dbReference>